<dbReference type="InterPro" id="IPR002300">
    <property type="entry name" value="aa-tRNA-synth_Ia"/>
</dbReference>
<dbReference type="GO" id="GO:0005524">
    <property type="term" value="F:ATP binding"/>
    <property type="evidence" value="ECO:0007669"/>
    <property type="project" value="UniProtKB-KW"/>
</dbReference>
<comment type="similarity">
    <text evidence="1 10">Belongs to the class-I aminoacyl-tRNA synthetase family.</text>
</comment>
<dbReference type="InterPro" id="IPR009080">
    <property type="entry name" value="tRNAsynth_Ia_anticodon-bd"/>
</dbReference>
<dbReference type="Gene3D" id="1.10.730.10">
    <property type="entry name" value="Isoleucyl-tRNA Synthetase, Domain 1"/>
    <property type="match status" value="2"/>
</dbReference>
<feature type="domain" description="Leucyl-tRNA synthetase editing" evidence="14">
    <location>
        <begin position="221"/>
        <end position="384"/>
    </location>
</feature>
<dbReference type="FunFam" id="3.40.50.620:FF:000003">
    <property type="entry name" value="Leucine--tRNA ligase"/>
    <property type="match status" value="1"/>
</dbReference>
<dbReference type="Gene3D" id="3.40.50.620">
    <property type="entry name" value="HUPs"/>
    <property type="match status" value="2"/>
</dbReference>
<dbReference type="SUPFAM" id="SSF52374">
    <property type="entry name" value="Nucleotidylyl transferase"/>
    <property type="match status" value="1"/>
</dbReference>
<evidence type="ECO:0000256" key="1">
    <source>
        <dbReference type="ARBA" id="ARBA00005594"/>
    </source>
</evidence>
<dbReference type="SUPFAM" id="SSF50677">
    <property type="entry name" value="ValRS/IleRS/LeuRS editing domain"/>
    <property type="match status" value="1"/>
</dbReference>
<evidence type="ECO:0000256" key="8">
    <source>
        <dbReference type="ARBA" id="ARBA00030520"/>
    </source>
</evidence>
<dbReference type="AlphaFoldDB" id="A0A2T0FJD5"/>
<gene>
    <name evidence="15" type="ORF">B9G98_02669</name>
</gene>
<dbReference type="PANTHER" id="PTHR43740:SF2">
    <property type="entry name" value="LEUCINE--TRNA LIGASE, MITOCHONDRIAL"/>
    <property type="match status" value="1"/>
</dbReference>
<evidence type="ECO:0000256" key="6">
    <source>
        <dbReference type="ARBA" id="ARBA00022917"/>
    </source>
</evidence>
<dbReference type="GO" id="GO:0032543">
    <property type="term" value="P:mitochondrial translation"/>
    <property type="evidence" value="ECO:0007669"/>
    <property type="project" value="TreeGrafter"/>
</dbReference>
<dbReference type="Pfam" id="PF13603">
    <property type="entry name" value="tRNA-synt_1_2"/>
    <property type="match status" value="1"/>
</dbReference>
<dbReference type="InterPro" id="IPR009008">
    <property type="entry name" value="Val/Leu/Ile-tRNA-synth_edit"/>
</dbReference>
<dbReference type="GO" id="GO:0002161">
    <property type="term" value="F:aminoacyl-tRNA deacylase activity"/>
    <property type="evidence" value="ECO:0007669"/>
    <property type="project" value="InterPro"/>
</dbReference>
<dbReference type="GO" id="GO:0005739">
    <property type="term" value="C:mitochondrion"/>
    <property type="evidence" value="ECO:0007669"/>
    <property type="project" value="TreeGrafter"/>
</dbReference>
<keyword evidence="3 10" id="KW-0436">Ligase</keyword>
<dbReference type="PRINTS" id="PR00985">
    <property type="entry name" value="TRNASYNTHLEU"/>
</dbReference>
<protein>
    <recommendedName>
        <fullName evidence="2">leucine--tRNA ligase</fullName>
        <ecNumber evidence="2">6.1.1.4</ecNumber>
    </recommendedName>
    <alternativeName>
        <fullName evidence="8">Leucyl-tRNA synthetase</fullName>
    </alternativeName>
</protein>
<dbReference type="FunFam" id="1.10.730.10:FF:000002">
    <property type="entry name" value="Leucine--tRNA ligase"/>
    <property type="match status" value="1"/>
</dbReference>
<dbReference type="InterPro" id="IPR001412">
    <property type="entry name" value="aa-tRNA-synth_I_CS"/>
</dbReference>
<dbReference type="EMBL" id="NDIQ01000021">
    <property type="protein sequence ID" value="PRT55049.1"/>
    <property type="molecule type" value="Genomic_DNA"/>
</dbReference>
<organism evidence="15 16">
    <name type="scientific">Wickerhamiella sorbophila</name>
    <dbReference type="NCBI Taxonomy" id="45607"/>
    <lineage>
        <taxon>Eukaryota</taxon>
        <taxon>Fungi</taxon>
        <taxon>Dikarya</taxon>
        <taxon>Ascomycota</taxon>
        <taxon>Saccharomycotina</taxon>
        <taxon>Dipodascomycetes</taxon>
        <taxon>Dipodascales</taxon>
        <taxon>Trichomonascaceae</taxon>
        <taxon>Wickerhamiella</taxon>
    </lineage>
</organism>
<feature type="domain" description="Methionyl/Leucyl tRNA synthetase" evidence="13">
    <location>
        <begin position="38"/>
        <end position="172"/>
    </location>
</feature>
<feature type="domain" description="Aminoacyl-tRNA synthetase class Ia" evidence="11">
    <location>
        <begin position="583"/>
        <end position="618"/>
    </location>
</feature>
<sequence>MRASRSTLSHLDAKWFAKWQSSSKQAKTPTRGKWYQLCMFPYPSGQMHVGHLRVYSISDTLSRFRKMNGYDVLSPMGWDAFGLPAENAAQQRNVKASDWTYANIKAMHSQFDQMLCDFDWSKELITCHPDYYKHTQRLFLEFYKAGLAYRAPGLVNWDPVDETVLANEQVDAQGRSWRSGALVETRELEQWYLKITEYGDALDRDLSTLDQWPSKVKTMQKNWIGKSSGAELTLADNITVFTTRADTLAGAMYVALAINHPIVLAEAETNAGLKAFISKPHETGSKDGFRLSQVIKNPLTGAEMPLFCSPYVLGDYGTGAVMGVPAHDQRDSDFWELHGTTAPINVIQEAKSLPYTEKYGTLNEASGFAGLSIADGAKAIMNKLGAKEKTRYRLRDWLISRQRYWGAPIPIINCSSCGTVPVPEKDLPVLLPENHSGPLSQCKEFMETTCPSCGGEATRDPDTMDTFVDSSWYFLRFTDPDNKDLPFSKDRASELMPVDMYLGGVEHAILHLLYSRFWTKFLVDRGLIENIPNSEPFKRLVTQGMVHGKTFINTDNGRFLMPDELGPNNTVKATGKPAGITFEKMSKSKYNGVDPSEVISKYGADAVRAHVLFQAPVNDVLEWHEDNIVGVTRWLSKLQALVSSASECGSAPTSAQVQAWNECCALVSNITKSLEDTLALNTVISDFMKLTRAVGTLKGSELAWPATETLVKVIAPVCPANAEEAWEKLLEIKKQPWSSVFAEEWPLLEPISSGSAFNYNVMINGKRIMSFASESDVQEQVLEELSKEPKTKPLLERGIKRVVFVPAKSLVNILTN</sequence>
<dbReference type="EC" id="6.1.1.4" evidence="2"/>
<keyword evidence="5 10" id="KW-0067">ATP-binding</keyword>
<dbReference type="InterPro" id="IPR014729">
    <property type="entry name" value="Rossmann-like_a/b/a_fold"/>
</dbReference>
<dbReference type="PANTHER" id="PTHR43740">
    <property type="entry name" value="LEUCYL-TRNA SYNTHETASE"/>
    <property type="match status" value="1"/>
</dbReference>
<evidence type="ECO:0000259" key="12">
    <source>
        <dbReference type="Pfam" id="PF08264"/>
    </source>
</evidence>
<evidence type="ECO:0000256" key="10">
    <source>
        <dbReference type="RuleBase" id="RU363035"/>
    </source>
</evidence>
<feature type="domain" description="Aminoacyl-tRNA synthetase class Ia" evidence="11">
    <location>
        <begin position="394"/>
        <end position="547"/>
    </location>
</feature>
<comment type="caution">
    <text evidence="15">The sequence shown here is derived from an EMBL/GenBank/DDBJ whole genome shotgun (WGS) entry which is preliminary data.</text>
</comment>
<dbReference type="InterPro" id="IPR002302">
    <property type="entry name" value="Leu-tRNA-ligase"/>
</dbReference>
<evidence type="ECO:0000256" key="5">
    <source>
        <dbReference type="ARBA" id="ARBA00022840"/>
    </source>
</evidence>
<evidence type="ECO:0000256" key="3">
    <source>
        <dbReference type="ARBA" id="ARBA00022598"/>
    </source>
</evidence>
<dbReference type="GO" id="GO:0004823">
    <property type="term" value="F:leucine-tRNA ligase activity"/>
    <property type="evidence" value="ECO:0007669"/>
    <property type="project" value="UniProtKB-EC"/>
</dbReference>
<dbReference type="STRING" id="45607.A0A2T0FJD5"/>
<dbReference type="Proteomes" id="UP000238350">
    <property type="component" value="Unassembled WGS sequence"/>
</dbReference>
<dbReference type="NCBIfam" id="TIGR00396">
    <property type="entry name" value="leuS_bact"/>
    <property type="match status" value="1"/>
</dbReference>
<dbReference type="CDD" id="cd00812">
    <property type="entry name" value="LeuRS_core"/>
    <property type="match status" value="1"/>
</dbReference>
<dbReference type="InterPro" id="IPR015413">
    <property type="entry name" value="Methionyl/Leucyl_tRNA_Synth"/>
</dbReference>
<evidence type="ECO:0000256" key="2">
    <source>
        <dbReference type="ARBA" id="ARBA00013164"/>
    </source>
</evidence>
<evidence type="ECO:0000313" key="15">
    <source>
        <dbReference type="EMBL" id="PRT55049.1"/>
    </source>
</evidence>
<accession>A0A2T0FJD5</accession>
<keyword evidence="7 10" id="KW-0030">Aminoacyl-tRNA synthetase</keyword>
<evidence type="ECO:0000259" key="13">
    <source>
        <dbReference type="Pfam" id="PF09334"/>
    </source>
</evidence>
<keyword evidence="6 10" id="KW-0648">Protein biosynthesis</keyword>
<dbReference type="Pfam" id="PF09334">
    <property type="entry name" value="tRNA-synt_1g"/>
    <property type="match status" value="1"/>
</dbReference>
<evidence type="ECO:0000256" key="9">
    <source>
        <dbReference type="ARBA" id="ARBA00047469"/>
    </source>
</evidence>
<keyword evidence="16" id="KW-1185">Reference proteome</keyword>
<evidence type="ECO:0000259" key="14">
    <source>
        <dbReference type="Pfam" id="PF13603"/>
    </source>
</evidence>
<dbReference type="InterPro" id="IPR025709">
    <property type="entry name" value="Leu_tRNA-synth_edit"/>
</dbReference>
<reference evidence="15 16" key="1">
    <citation type="submission" date="2017-04" db="EMBL/GenBank/DDBJ databases">
        <title>Genome sequencing of [Candida] sorbophila.</title>
        <authorList>
            <person name="Ahn J.O."/>
        </authorList>
    </citation>
    <scope>NUCLEOTIDE SEQUENCE [LARGE SCALE GENOMIC DNA]</scope>
    <source>
        <strain evidence="15 16">DS02</strain>
    </source>
</reference>
<dbReference type="InterPro" id="IPR013155">
    <property type="entry name" value="M/V/L/I-tRNA-synth_anticd-bd"/>
</dbReference>
<evidence type="ECO:0000259" key="11">
    <source>
        <dbReference type="Pfam" id="PF00133"/>
    </source>
</evidence>
<dbReference type="SUPFAM" id="SSF47323">
    <property type="entry name" value="Anticodon-binding domain of a subclass of class I aminoacyl-tRNA synthetases"/>
    <property type="match status" value="1"/>
</dbReference>
<proteinExistence type="inferred from homology"/>
<dbReference type="GeneID" id="36516417"/>
<dbReference type="GO" id="GO:0006429">
    <property type="term" value="P:leucyl-tRNA aminoacylation"/>
    <property type="evidence" value="ECO:0007669"/>
    <property type="project" value="InterPro"/>
</dbReference>
<dbReference type="PROSITE" id="PS00178">
    <property type="entry name" value="AA_TRNA_LIGASE_I"/>
    <property type="match status" value="1"/>
</dbReference>
<dbReference type="OrthoDB" id="15954at2759"/>
<keyword evidence="4 10" id="KW-0547">Nucleotide-binding</keyword>
<evidence type="ECO:0000256" key="7">
    <source>
        <dbReference type="ARBA" id="ARBA00023146"/>
    </source>
</evidence>
<dbReference type="Pfam" id="PF00133">
    <property type="entry name" value="tRNA-synt_1"/>
    <property type="match status" value="2"/>
</dbReference>
<dbReference type="Pfam" id="PF08264">
    <property type="entry name" value="Anticodon_1"/>
    <property type="match status" value="1"/>
</dbReference>
<name>A0A2T0FJD5_9ASCO</name>
<comment type="catalytic activity">
    <reaction evidence="9">
        <text>tRNA(Leu) + L-leucine + ATP = L-leucyl-tRNA(Leu) + AMP + diphosphate</text>
        <dbReference type="Rhea" id="RHEA:11688"/>
        <dbReference type="Rhea" id="RHEA-COMP:9613"/>
        <dbReference type="Rhea" id="RHEA-COMP:9622"/>
        <dbReference type="ChEBI" id="CHEBI:30616"/>
        <dbReference type="ChEBI" id="CHEBI:33019"/>
        <dbReference type="ChEBI" id="CHEBI:57427"/>
        <dbReference type="ChEBI" id="CHEBI:78442"/>
        <dbReference type="ChEBI" id="CHEBI:78494"/>
        <dbReference type="ChEBI" id="CHEBI:456215"/>
        <dbReference type="EC" id="6.1.1.4"/>
    </reaction>
</comment>
<dbReference type="RefSeq" id="XP_024664994.1">
    <property type="nucleotide sequence ID" value="XM_024809226.1"/>
</dbReference>
<evidence type="ECO:0000313" key="16">
    <source>
        <dbReference type="Proteomes" id="UP000238350"/>
    </source>
</evidence>
<evidence type="ECO:0000256" key="4">
    <source>
        <dbReference type="ARBA" id="ARBA00022741"/>
    </source>
</evidence>
<feature type="domain" description="Methionyl/Valyl/Leucyl/Isoleucyl-tRNA synthetase anticodon-binding" evidence="12">
    <location>
        <begin position="661"/>
        <end position="750"/>
    </location>
</feature>